<dbReference type="InterPro" id="IPR022663">
    <property type="entry name" value="DapB_C"/>
</dbReference>
<dbReference type="InterPro" id="IPR023940">
    <property type="entry name" value="DHDPR_bac"/>
</dbReference>
<comment type="caution">
    <text evidence="15">The sequence shown here is derived from an EMBL/GenBank/DDBJ whole genome shotgun (WGS) entry which is preliminary data.</text>
</comment>
<dbReference type="SUPFAM" id="SSF51735">
    <property type="entry name" value="NAD(P)-binding Rossmann-fold domains"/>
    <property type="match status" value="1"/>
</dbReference>
<evidence type="ECO:0000256" key="3">
    <source>
        <dbReference type="ARBA" id="ARBA00022857"/>
    </source>
</evidence>
<keyword evidence="4" id="KW-0220">Diaminopimelate biosynthesis</keyword>
<dbReference type="PANTHER" id="PTHR20836:SF0">
    <property type="entry name" value="4-HYDROXY-TETRAHYDRODIPICOLINATE REDUCTASE 1, CHLOROPLASTIC-RELATED"/>
    <property type="match status" value="1"/>
</dbReference>
<keyword evidence="5 15" id="KW-0560">Oxidoreductase</keyword>
<dbReference type="NCBIfam" id="TIGR00036">
    <property type="entry name" value="dapB"/>
    <property type="match status" value="1"/>
</dbReference>
<dbReference type="GO" id="GO:0008839">
    <property type="term" value="F:4-hydroxy-tetrahydrodipicolinate reductase"/>
    <property type="evidence" value="ECO:0007669"/>
    <property type="project" value="UniProtKB-EC"/>
</dbReference>
<keyword evidence="2" id="KW-0028">Amino-acid biosynthesis</keyword>
<dbReference type="PANTHER" id="PTHR20836">
    <property type="entry name" value="DIHYDRODIPICOLINATE REDUCTASE"/>
    <property type="match status" value="1"/>
</dbReference>
<evidence type="ECO:0000256" key="4">
    <source>
        <dbReference type="ARBA" id="ARBA00022915"/>
    </source>
</evidence>
<evidence type="ECO:0000313" key="16">
    <source>
        <dbReference type="Proteomes" id="UP001236507"/>
    </source>
</evidence>
<dbReference type="Gene3D" id="3.40.50.720">
    <property type="entry name" value="NAD(P)-binding Rossmann-like Domain"/>
    <property type="match status" value="1"/>
</dbReference>
<comment type="catalytic activity">
    <reaction evidence="11">
        <text>(S)-2,3,4,5-tetrahydrodipicolinate + NAD(+) + H2O = (2S,4S)-4-hydroxy-2,3,4,5-tetrahydrodipicolinate + NADH + H(+)</text>
        <dbReference type="Rhea" id="RHEA:35323"/>
        <dbReference type="ChEBI" id="CHEBI:15377"/>
        <dbReference type="ChEBI" id="CHEBI:15378"/>
        <dbReference type="ChEBI" id="CHEBI:16845"/>
        <dbReference type="ChEBI" id="CHEBI:57540"/>
        <dbReference type="ChEBI" id="CHEBI:57945"/>
        <dbReference type="ChEBI" id="CHEBI:67139"/>
        <dbReference type="EC" id="1.17.1.8"/>
    </reaction>
</comment>
<dbReference type="InterPro" id="IPR036291">
    <property type="entry name" value="NAD(P)-bd_dom_sf"/>
</dbReference>
<dbReference type="EC" id="1.17.1.8" evidence="9 12"/>
<dbReference type="CDD" id="cd02274">
    <property type="entry name" value="DHDPR_N"/>
    <property type="match status" value="1"/>
</dbReference>
<dbReference type="Pfam" id="PF05173">
    <property type="entry name" value="DapB_C"/>
    <property type="match status" value="1"/>
</dbReference>
<gene>
    <name evidence="15" type="primary">dapB</name>
    <name evidence="15" type="ORF">QM524_12030</name>
</gene>
<evidence type="ECO:0000256" key="1">
    <source>
        <dbReference type="ARBA" id="ARBA00006642"/>
    </source>
</evidence>
<proteinExistence type="inferred from homology"/>
<evidence type="ECO:0000256" key="2">
    <source>
        <dbReference type="ARBA" id="ARBA00022605"/>
    </source>
</evidence>
<dbReference type="Gene3D" id="3.30.360.10">
    <property type="entry name" value="Dihydrodipicolinate Reductase, domain 2"/>
    <property type="match status" value="1"/>
</dbReference>
<comment type="catalytic activity">
    <reaction evidence="10">
        <text>(S)-2,3,4,5-tetrahydrodipicolinate + NADP(+) + H2O = (2S,4S)-4-hydroxy-2,3,4,5-tetrahydrodipicolinate + NADPH + H(+)</text>
        <dbReference type="Rhea" id="RHEA:35331"/>
        <dbReference type="ChEBI" id="CHEBI:15377"/>
        <dbReference type="ChEBI" id="CHEBI:15378"/>
        <dbReference type="ChEBI" id="CHEBI:16845"/>
        <dbReference type="ChEBI" id="CHEBI:57783"/>
        <dbReference type="ChEBI" id="CHEBI:58349"/>
        <dbReference type="ChEBI" id="CHEBI:67139"/>
        <dbReference type="EC" id="1.17.1.8"/>
    </reaction>
</comment>
<sequence>MNIVLLGYGKMGKVIEKIALSRGHNIVARIDVNNRSEFDALTAADVDAVIEFSHPLSAYENVKSCIEKGIPVVSGTTGWLEKKPELEALTLEKGSAFFWSSNYSIGVNIFFKLNKMLAKLMNPQKQYSVSTTEIHHTEKKDSPSGTAITIAEGLIENLAGKEKWINNEIPAENEVAIWSAREGKVPGTHIVKYISDIDQIEILHQAHGREGFALGAVIAAEWIADKKGVFGMEDLLAE</sequence>
<evidence type="ECO:0000256" key="9">
    <source>
        <dbReference type="ARBA" id="ARBA00038983"/>
    </source>
</evidence>
<name>A0ABT6Y8Q7_9BACT</name>
<dbReference type="SUPFAM" id="SSF55347">
    <property type="entry name" value="Glyceraldehyde-3-phosphate dehydrogenase-like, C-terminal domain"/>
    <property type="match status" value="1"/>
</dbReference>
<evidence type="ECO:0000256" key="5">
    <source>
        <dbReference type="ARBA" id="ARBA00023002"/>
    </source>
</evidence>
<evidence type="ECO:0000256" key="12">
    <source>
        <dbReference type="NCBIfam" id="TIGR00036"/>
    </source>
</evidence>
<evidence type="ECO:0000256" key="8">
    <source>
        <dbReference type="ARBA" id="ARBA00037922"/>
    </source>
</evidence>
<keyword evidence="16" id="KW-1185">Reference proteome</keyword>
<dbReference type="Proteomes" id="UP001236507">
    <property type="component" value="Unassembled WGS sequence"/>
</dbReference>
<accession>A0ABT6Y8Q7</accession>
<organism evidence="15 16">
    <name type="scientific">Flectobacillus roseus</name>
    <dbReference type="NCBI Taxonomy" id="502259"/>
    <lineage>
        <taxon>Bacteria</taxon>
        <taxon>Pseudomonadati</taxon>
        <taxon>Bacteroidota</taxon>
        <taxon>Cytophagia</taxon>
        <taxon>Cytophagales</taxon>
        <taxon>Flectobacillaceae</taxon>
        <taxon>Flectobacillus</taxon>
    </lineage>
</organism>
<comment type="pathway">
    <text evidence="8">Amino-acid biosynthesis; L-lysine biosynthesis via DAP pathway; (S)-tetrahydrodipicolinate from L-aspartate: step 4/4.</text>
</comment>
<keyword evidence="3" id="KW-0521">NADP</keyword>
<evidence type="ECO:0000256" key="10">
    <source>
        <dbReference type="ARBA" id="ARBA00049080"/>
    </source>
</evidence>
<feature type="domain" description="Dihydrodipicolinate reductase N-terminal" evidence="13">
    <location>
        <begin position="1"/>
        <end position="103"/>
    </location>
</feature>
<evidence type="ECO:0000256" key="11">
    <source>
        <dbReference type="ARBA" id="ARBA00049396"/>
    </source>
</evidence>
<comment type="similarity">
    <text evidence="1">Belongs to the DapB family.</text>
</comment>
<dbReference type="RefSeq" id="WP_283344784.1">
    <property type="nucleotide sequence ID" value="NZ_JASHIF010000009.1"/>
</dbReference>
<feature type="domain" description="Dihydrodipicolinate reductase C-terminal" evidence="14">
    <location>
        <begin position="106"/>
        <end position="236"/>
    </location>
</feature>
<dbReference type="EMBL" id="JASHIF010000009">
    <property type="protein sequence ID" value="MDI9859940.1"/>
    <property type="molecule type" value="Genomic_DNA"/>
</dbReference>
<reference evidence="15 16" key="1">
    <citation type="submission" date="2023-05" db="EMBL/GenBank/DDBJ databases">
        <title>Novel species of genus Flectobacillus isolated from stream in China.</title>
        <authorList>
            <person name="Lu H."/>
        </authorList>
    </citation>
    <scope>NUCLEOTIDE SEQUENCE [LARGE SCALE GENOMIC DNA]</scope>
    <source>
        <strain evidence="15 16">KCTC 42575</strain>
    </source>
</reference>
<evidence type="ECO:0000256" key="6">
    <source>
        <dbReference type="ARBA" id="ARBA00023027"/>
    </source>
</evidence>
<evidence type="ECO:0000259" key="14">
    <source>
        <dbReference type="Pfam" id="PF05173"/>
    </source>
</evidence>
<dbReference type="InterPro" id="IPR000846">
    <property type="entry name" value="DapB_N"/>
</dbReference>
<protein>
    <recommendedName>
        <fullName evidence="9 12">4-hydroxy-tetrahydrodipicolinate reductase</fullName>
        <ecNumber evidence="9 12">1.17.1.8</ecNumber>
    </recommendedName>
</protein>
<evidence type="ECO:0000259" key="13">
    <source>
        <dbReference type="Pfam" id="PF01113"/>
    </source>
</evidence>
<keyword evidence="6" id="KW-0520">NAD</keyword>
<dbReference type="Pfam" id="PF01113">
    <property type="entry name" value="DapB_N"/>
    <property type="match status" value="1"/>
</dbReference>
<keyword evidence="7" id="KW-0457">Lysine biosynthesis</keyword>
<evidence type="ECO:0000313" key="15">
    <source>
        <dbReference type="EMBL" id="MDI9859940.1"/>
    </source>
</evidence>
<dbReference type="PIRSF" id="PIRSF000161">
    <property type="entry name" value="DHPR"/>
    <property type="match status" value="1"/>
</dbReference>
<evidence type="ECO:0000256" key="7">
    <source>
        <dbReference type="ARBA" id="ARBA00023154"/>
    </source>
</evidence>